<dbReference type="Pfam" id="PF00578">
    <property type="entry name" value="AhpC-TSA"/>
    <property type="match status" value="1"/>
</dbReference>
<dbReference type="GO" id="GO:0008379">
    <property type="term" value="F:thioredoxin peroxidase activity"/>
    <property type="evidence" value="ECO:0007669"/>
    <property type="project" value="TreeGrafter"/>
</dbReference>
<name>W7QB22_9ALTE</name>
<dbReference type="InterPro" id="IPR000866">
    <property type="entry name" value="AhpC/TSA"/>
</dbReference>
<feature type="domain" description="Thioredoxin" evidence="12">
    <location>
        <begin position="43"/>
        <end position="217"/>
    </location>
</feature>
<organism evidence="13 14">
    <name type="scientific">Catenovulum agarivorans DS-2</name>
    <dbReference type="NCBI Taxonomy" id="1328313"/>
    <lineage>
        <taxon>Bacteria</taxon>
        <taxon>Pseudomonadati</taxon>
        <taxon>Pseudomonadota</taxon>
        <taxon>Gammaproteobacteria</taxon>
        <taxon>Alteromonadales</taxon>
        <taxon>Alteromonadaceae</taxon>
        <taxon>Catenovulum</taxon>
    </lineage>
</organism>
<evidence type="ECO:0000256" key="2">
    <source>
        <dbReference type="ARBA" id="ARBA00013017"/>
    </source>
</evidence>
<dbReference type="InterPro" id="IPR050924">
    <property type="entry name" value="Peroxiredoxin_BCP/PrxQ"/>
</dbReference>
<evidence type="ECO:0000256" key="8">
    <source>
        <dbReference type="ARBA" id="ARBA00032824"/>
    </source>
</evidence>
<evidence type="ECO:0000256" key="7">
    <source>
        <dbReference type="ARBA" id="ARBA00023284"/>
    </source>
</evidence>
<keyword evidence="5" id="KW-0560">Oxidoreductase</keyword>
<dbReference type="PANTHER" id="PTHR42801">
    <property type="entry name" value="THIOREDOXIN-DEPENDENT PEROXIDE REDUCTASE"/>
    <property type="match status" value="1"/>
</dbReference>
<dbReference type="EMBL" id="ARZY01000028">
    <property type="protein sequence ID" value="EWH09151.1"/>
    <property type="molecule type" value="Genomic_DNA"/>
</dbReference>
<dbReference type="CDD" id="cd02970">
    <property type="entry name" value="PRX_like2"/>
    <property type="match status" value="1"/>
</dbReference>
<evidence type="ECO:0000256" key="6">
    <source>
        <dbReference type="ARBA" id="ARBA00023157"/>
    </source>
</evidence>
<dbReference type="SUPFAM" id="SSF52833">
    <property type="entry name" value="Thioredoxin-like"/>
    <property type="match status" value="1"/>
</dbReference>
<comment type="similarity">
    <text evidence="9">Belongs to the peroxiredoxin family. BCP/PrxQ subfamily.</text>
</comment>
<dbReference type="Gene3D" id="3.40.30.10">
    <property type="entry name" value="Glutaredoxin"/>
    <property type="match status" value="1"/>
</dbReference>
<protein>
    <recommendedName>
        <fullName evidence="2">thioredoxin-dependent peroxiredoxin</fullName>
        <ecNumber evidence="2">1.11.1.24</ecNumber>
    </recommendedName>
    <alternativeName>
        <fullName evidence="8">Thioredoxin peroxidase</fullName>
    </alternativeName>
    <alternativeName>
        <fullName evidence="10">Thioredoxin-dependent peroxiredoxin Bcp</fullName>
    </alternativeName>
</protein>
<evidence type="ECO:0000256" key="5">
    <source>
        <dbReference type="ARBA" id="ARBA00023002"/>
    </source>
</evidence>
<dbReference type="GO" id="GO:0005737">
    <property type="term" value="C:cytoplasm"/>
    <property type="evidence" value="ECO:0007669"/>
    <property type="project" value="TreeGrafter"/>
</dbReference>
<reference evidence="13 14" key="1">
    <citation type="journal article" date="2014" name="Genome Announc.">
        <title>Draft Genome Sequence of the Agar-Degrading Bacterium Catenovulum sp. Strain DS-2, Isolated from Intestines of Haliotis diversicolor.</title>
        <authorList>
            <person name="Shan D."/>
            <person name="Li X."/>
            <person name="Gu Z."/>
            <person name="Wei G."/>
            <person name="Gao Z."/>
            <person name="Shao Z."/>
        </authorList>
    </citation>
    <scope>NUCLEOTIDE SEQUENCE [LARGE SCALE GENOMIC DNA]</scope>
    <source>
        <strain evidence="13 14">DS-2</strain>
    </source>
</reference>
<evidence type="ECO:0000256" key="10">
    <source>
        <dbReference type="ARBA" id="ARBA00042639"/>
    </source>
</evidence>
<dbReference type="GO" id="GO:0034599">
    <property type="term" value="P:cellular response to oxidative stress"/>
    <property type="evidence" value="ECO:0007669"/>
    <property type="project" value="TreeGrafter"/>
</dbReference>
<dbReference type="InterPro" id="IPR036249">
    <property type="entry name" value="Thioredoxin-like_sf"/>
</dbReference>
<comment type="function">
    <text evidence="1">Thiol-specific peroxidase that catalyzes the reduction of hydrogen peroxide and organic hydroperoxides to water and alcohols, respectively. Plays a role in cell protection against oxidative stress by detoxifying peroxides and as sensor of hydrogen peroxide-mediated signaling events.</text>
</comment>
<dbReference type="PATRIC" id="fig|1328313.3.peg.2814"/>
<dbReference type="eggNOG" id="COG1225">
    <property type="taxonomic scope" value="Bacteria"/>
</dbReference>
<proteinExistence type="inferred from homology"/>
<gene>
    <name evidence="13" type="ORF">DS2_13799</name>
</gene>
<dbReference type="PANTHER" id="PTHR42801:SF7">
    <property type="entry name" value="SLL1159 PROTEIN"/>
    <property type="match status" value="1"/>
</dbReference>
<dbReference type="AlphaFoldDB" id="W7QB22"/>
<evidence type="ECO:0000256" key="1">
    <source>
        <dbReference type="ARBA" id="ARBA00003330"/>
    </source>
</evidence>
<evidence type="ECO:0000313" key="13">
    <source>
        <dbReference type="EMBL" id="EWH09151.1"/>
    </source>
</evidence>
<keyword evidence="6" id="KW-1015">Disulfide bond</keyword>
<keyword evidence="4" id="KW-0049">Antioxidant</keyword>
<dbReference type="InterPro" id="IPR013766">
    <property type="entry name" value="Thioredoxin_domain"/>
</dbReference>
<dbReference type="RefSeq" id="WP_035015413.1">
    <property type="nucleotide sequence ID" value="NZ_ARZY01000028.1"/>
</dbReference>
<evidence type="ECO:0000256" key="11">
    <source>
        <dbReference type="ARBA" id="ARBA00049091"/>
    </source>
</evidence>
<keyword evidence="3" id="KW-0575">Peroxidase</keyword>
<dbReference type="PROSITE" id="PS51352">
    <property type="entry name" value="THIOREDOXIN_2"/>
    <property type="match status" value="1"/>
</dbReference>
<evidence type="ECO:0000313" key="14">
    <source>
        <dbReference type="Proteomes" id="UP000019276"/>
    </source>
</evidence>
<comment type="caution">
    <text evidence="13">The sequence shown here is derived from an EMBL/GenBank/DDBJ whole genome shotgun (WGS) entry which is preliminary data.</text>
</comment>
<dbReference type="OrthoDB" id="9809746at2"/>
<keyword evidence="14" id="KW-1185">Reference proteome</keyword>
<sequence length="217" mass="24229">MTLATQLIDLQNNLKQKIPAEKFAIMLEETEKLIDTGITEQVPKVGSQVANFELKNQNGQARTLDELLQQHNKLVVTFYRGGWCPYCNLELRAYQQSLSAINEAGAGLVAITPELPDNSLDTAEKNQLEFEVLTDQNASYAKELGIVFSLPESLRPIYSDLGIDIEKHNGQGQFDLPLAATFIIGQNRQVLATYVDADYTKRKEPSEVINDLKTLSE</sequence>
<evidence type="ECO:0000256" key="4">
    <source>
        <dbReference type="ARBA" id="ARBA00022862"/>
    </source>
</evidence>
<dbReference type="Proteomes" id="UP000019276">
    <property type="component" value="Unassembled WGS sequence"/>
</dbReference>
<evidence type="ECO:0000256" key="3">
    <source>
        <dbReference type="ARBA" id="ARBA00022559"/>
    </source>
</evidence>
<evidence type="ECO:0000259" key="12">
    <source>
        <dbReference type="PROSITE" id="PS51352"/>
    </source>
</evidence>
<keyword evidence="7" id="KW-0676">Redox-active center</keyword>
<accession>W7QB22</accession>
<comment type="catalytic activity">
    <reaction evidence="11">
        <text>a hydroperoxide + [thioredoxin]-dithiol = an alcohol + [thioredoxin]-disulfide + H2O</text>
        <dbReference type="Rhea" id="RHEA:62620"/>
        <dbReference type="Rhea" id="RHEA-COMP:10698"/>
        <dbReference type="Rhea" id="RHEA-COMP:10700"/>
        <dbReference type="ChEBI" id="CHEBI:15377"/>
        <dbReference type="ChEBI" id="CHEBI:29950"/>
        <dbReference type="ChEBI" id="CHEBI:30879"/>
        <dbReference type="ChEBI" id="CHEBI:35924"/>
        <dbReference type="ChEBI" id="CHEBI:50058"/>
        <dbReference type="EC" id="1.11.1.24"/>
    </reaction>
</comment>
<dbReference type="STRING" id="1328313.DS2_13799"/>
<dbReference type="EC" id="1.11.1.24" evidence="2"/>
<evidence type="ECO:0000256" key="9">
    <source>
        <dbReference type="ARBA" id="ARBA00038489"/>
    </source>
</evidence>
<dbReference type="GO" id="GO:0045454">
    <property type="term" value="P:cell redox homeostasis"/>
    <property type="evidence" value="ECO:0007669"/>
    <property type="project" value="TreeGrafter"/>
</dbReference>